<dbReference type="InterPro" id="IPR047262">
    <property type="entry name" value="PRX-like1"/>
</dbReference>
<protein>
    <submittedName>
        <fullName evidence="3">Thioredoxin family protein</fullName>
    </submittedName>
</protein>
<dbReference type="InterPro" id="IPR000866">
    <property type="entry name" value="AhpC/TSA"/>
</dbReference>
<dbReference type="Proteomes" id="UP001241110">
    <property type="component" value="Unassembled WGS sequence"/>
</dbReference>
<reference evidence="3" key="1">
    <citation type="submission" date="2023-05" db="EMBL/GenBank/DDBJ databases">
        <authorList>
            <person name="Zhang X."/>
        </authorList>
    </citation>
    <scope>NUCLEOTIDE SEQUENCE</scope>
    <source>
        <strain evidence="3">YF14B1</strain>
    </source>
</reference>
<evidence type="ECO:0000256" key="1">
    <source>
        <dbReference type="SAM" id="SignalP"/>
    </source>
</evidence>
<dbReference type="EMBL" id="JASJOS010000012">
    <property type="protein sequence ID" value="MDJ1483772.1"/>
    <property type="molecule type" value="Genomic_DNA"/>
</dbReference>
<name>A0AAE3QQS8_9BACT</name>
<organism evidence="3 4">
    <name type="scientific">Xanthocytophaga flava</name>
    <dbReference type="NCBI Taxonomy" id="3048013"/>
    <lineage>
        <taxon>Bacteria</taxon>
        <taxon>Pseudomonadati</taxon>
        <taxon>Bacteroidota</taxon>
        <taxon>Cytophagia</taxon>
        <taxon>Cytophagales</taxon>
        <taxon>Rhodocytophagaceae</taxon>
        <taxon>Xanthocytophaga</taxon>
    </lineage>
</organism>
<evidence type="ECO:0000259" key="2">
    <source>
        <dbReference type="PROSITE" id="PS51352"/>
    </source>
</evidence>
<dbReference type="PANTHER" id="PTHR43640">
    <property type="entry name" value="OS07G0260300 PROTEIN"/>
    <property type="match status" value="1"/>
</dbReference>
<evidence type="ECO:0000313" key="4">
    <source>
        <dbReference type="Proteomes" id="UP001241110"/>
    </source>
</evidence>
<dbReference type="RefSeq" id="WP_313984126.1">
    <property type="nucleotide sequence ID" value="NZ_JASJOS010000012.1"/>
</dbReference>
<keyword evidence="1" id="KW-0732">Signal</keyword>
<feature type="signal peptide" evidence="1">
    <location>
        <begin position="1"/>
        <end position="22"/>
    </location>
</feature>
<dbReference type="CDD" id="cd02969">
    <property type="entry name" value="PRX_like1"/>
    <property type="match status" value="1"/>
</dbReference>
<dbReference type="InterPro" id="IPR013766">
    <property type="entry name" value="Thioredoxin_domain"/>
</dbReference>
<feature type="domain" description="Thioredoxin" evidence="2">
    <location>
        <begin position="29"/>
        <end position="186"/>
    </location>
</feature>
<dbReference type="InterPro" id="IPR036249">
    <property type="entry name" value="Thioredoxin-like_sf"/>
</dbReference>
<dbReference type="GO" id="GO:0016209">
    <property type="term" value="F:antioxidant activity"/>
    <property type="evidence" value="ECO:0007669"/>
    <property type="project" value="InterPro"/>
</dbReference>
<dbReference type="GO" id="GO:0016491">
    <property type="term" value="F:oxidoreductase activity"/>
    <property type="evidence" value="ECO:0007669"/>
    <property type="project" value="InterPro"/>
</dbReference>
<dbReference type="PROSITE" id="PS51352">
    <property type="entry name" value="THIOREDOXIN_2"/>
    <property type="match status" value="1"/>
</dbReference>
<sequence length="207" mass="22526">MKTIFKTQLALLLLLAVGLVSARFAPAGYKVGDTVQDFSLKNVDGKMVSLASNTQAKGYIITFTCNTCPVAKLYEERIIALNQKYASKGYPVLAIQPNDPGISPGDSYDLMQKRAKDKKYAFPYLVDETQAIAQTFGATNTPHVFVVKKEGDKFKVAYIGAIDNNSQDASQATKKYVEEAVDELLQGKAVTTPSAKAIGCSIKWKKA</sequence>
<dbReference type="Pfam" id="PF00578">
    <property type="entry name" value="AhpC-TSA"/>
    <property type="match status" value="1"/>
</dbReference>
<dbReference type="AlphaFoldDB" id="A0AAE3QQS8"/>
<dbReference type="SUPFAM" id="SSF52833">
    <property type="entry name" value="Thioredoxin-like"/>
    <property type="match status" value="1"/>
</dbReference>
<feature type="chain" id="PRO_5041930844" evidence="1">
    <location>
        <begin position="23"/>
        <end position="207"/>
    </location>
</feature>
<dbReference type="PANTHER" id="PTHR43640:SF1">
    <property type="entry name" value="THIOREDOXIN-DEPENDENT PEROXIREDOXIN"/>
    <property type="match status" value="1"/>
</dbReference>
<evidence type="ECO:0000313" key="3">
    <source>
        <dbReference type="EMBL" id="MDJ1483772.1"/>
    </source>
</evidence>
<accession>A0AAE3QQS8</accession>
<comment type="caution">
    <text evidence="3">The sequence shown here is derived from an EMBL/GenBank/DDBJ whole genome shotgun (WGS) entry which is preliminary data.</text>
</comment>
<gene>
    <name evidence="3" type="ORF">QNI16_24950</name>
</gene>
<dbReference type="Gene3D" id="3.40.30.10">
    <property type="entry name" value="Glutaredoxin"/>
    <property type="match status" value="1"/>
</dbReference>
<proteinExistence type="predicted"/>